<dbReference type="SUPFAM" id="SSF53218">
    <property type="entry name" value="Molybdenum cofactor biosynthesis proteins"/>
    <property type="match status" value="1"/>
</dbReference>
<dbReference type="GO" id="GO:0061599">
    <property type="term" value="F:molybdopterin molybdotransferase activity"/>
    <property type="evidence" value="ECO:0007669"/>
    <property type="project" value="TreeGrafter"/>
</dbReference>
<protein>
    <submittedName>
        <fullName evidence="2">Molybdopterin binding domain</fullName>
    </submittedName>
</protein>
<dbReference type="InterPro" id="IPR036425">
    <property type="entry name" value="MoaB/Mog-like_dom_sf"/>
</dbReference>
<accession>F0QYM5</accession>
<dbReference type="eggNOG" id="arCOG00216">
    <property type="taxonomic scope" value="Archaea"/>
</dbReference>
<dbReference type="GO" id="GO:0005829">
    <property type="term" value="C:cytosol"/>
    <property type="evidence" value="ECO:0007669"/>
    <property type="project" value="TreeGrafter"/>
</dbReference>
<gene>
    <name evidence="2" type="ordered locus">VMUT_1253</name>
</gene>
<dbReference type="OrthoDB" id="31371at2157"/>
<dbReference type="GeneID" id="10288905"/>
<dbReference type="Pfam" id="PF00994">
    <property type="entry name" value="MoCF_biosynth"/>
    <property type="match status" value="1"/>
</dbReference>
<evidence type="ECO:0000259" key="1">
    <source>
        <dbReference type="SMART" id="SM00852"/>
    </source>
</evidence>
<dbReference type="SMART" id="SM00852">
    <property type="entry name" value="MoCF_biosynth"/>
    <property type="match status" value="1"/>
</dbReference>
<dbReference type="EMBL" id="CP002529">
    <property type="protein sequence ID" value="ADY01458.1"/>
    <property type="molecule type" value="Genomic_DNA"/>
</dbReference>
<dbReference type="GO" id="GO:0006777">
    <property type="term" value="P:Mo-molybdopterin cofactor biosynthetic process"/>
    <property type="evidence" value="ECO:0007669"/>
    <property type="project" value="TreeGrafter"/>
</dbReference>
<feature type="domain" description="MoaB/Mog" evidence="1">
    <location>
        <begin position="171"/>
        <end position="329"/>
    </location>
</feature>
<dbReference type="Proteomes" id="UP000007485">
    <property type="component" value="Chromosome"/>
</dbReference>
<sequence length="331" mass="36607">MRLVRVEDAVGQILGYDTTYVGRDGAALLLPKGHVITNDDVERLKDSGVYFVWIEGNEESSNLMYEWEIAEVVANALAGENTYVKPARQGSAWILSSINGVLKINVDRLREFNLNGNVFLITKTSMTGVVKDELIGIVDVVPLGMRREDVNELLKYRDLISVVPFSRRRIGIVITGTEIYQGRKKDLYHPVIKAKADRYGWEIVYSTVIPDDEEKIITAIREAINNGAETVVVTGGMSVDPTDKTPIAIRNLGAKVIAYGIPIKPTTMTMIALLNGTPILAISAGGIYYSDYNAIDVFLPRLMADLIPSREEIAAMGHGGILVSYKFERRT</sequence>
<proteinExistence type="predicted"/>
<dbReference type="RefSeq" id="WP_013604620.1">
    <property type="nucleotide sequence ID" value="NC_015151.1"/>
</dbReference>
<name>F0QYM5_VULM7</name>
<dbReference type="InterPro" id="IPR038987">
    <property type="entry name" value="MoeA-like"/>
</dbReference>
<organism evidence="2 3">
    <name type="scientific">Vulcanisaeta moutnovskia (strain 768-28)</name>
    <dbReference type="NCBI Taxonomy" id="985053"/>
    <lineage>
        <taxon>Archaea</taxon>
        <taxon>Thermoproteota</taxon>
        <taxon>Thermoprotei</taxon>
        <taxon>Thermoproteales</taxon>
        <taxon>Thermoproteaceae</taxon>
        <taxon>Vulcanisaeta</taxon>
    </lineage>
</organism>
<dbReference type="PANTHER" id="PTHR10192">
    <property type="entry name" value="MOLYBDOPTERIN BIOSYNTHESIS PROTEIN"/>
    <property type="match status" value="1"/>
</dbReference>
<dbReference type="STRING" id="985053.VMUT_1253"/>
<dbReference type="Gene3D" id="3.40.980.10">
    <property type="entry name" value="MoaB/Mog-like domain"/>
    <property type="match status" value="1"/>
</dbReference>
<dbReference type="InterPro" id="IPR001453">
    <property type="entry name" value="MoaB/Mog_dom"/>
</dbReference>
<evidence type="ECO:0000313" key="2">
    <source>
        <dbReference type="EMBL" id="ADY01458.1"/>
    </source>
</evidence>
<dbReference type="HOGENOM" id="CLU_068847_1_0_2"/>
<dbReference type="PANTHER" id="PTHR10192:SF28">
    <property type="entry name" value="MOLYBDOPTERIN MOLYBDENUMTRANSFERASE"/>
    <property type="match status" value="1"/>
</dbReference>
<keyword evidence="3" id="KW-1185">Reference proteome</keyword>
<reference evidence="2 3" key="1">
    <citation type="journal article" date="2011" name="J. Bacteriol.">
        <title>Complete genome sequence of 'Vulcanisaeta moutnovskia' strain 768-28, a novel member of the hyperthermophilic crenarchaeal genus vulcanisaeta.</title>
        <authorList>
            <person name="Gumerov V.M."/>
            <person name="Mardanov A.V."/>
            <person name="Beletsky A.V."/>
            <person name="Prokofeva M.I."/>
            <person name="Bonch-Osmolovskaya E.A."/>
            <person name="Ravin N.V."/>
            <person name="Skryabin K.G."/>
        </authorList>
    </citation>
    <scope>NUCLEOTIDE SEQUENCE [LARGE SCALE GENOMIC DNA]</scope>
    <source>
        <strain evidence="2 3">768-28</strain>
    </source>
</reference>
<dbReference type="AlphaFoldDB" id="F0QYM5"/>
<dbReference type="KEGG" id="vmo:VMUT_1253"/>
<evidence type="ECO:0000313" key="3">
    <source>
        <dbReference type="Proteomes" id="UP000007485"/>
    </source>
</evidence>